<evidence type="ECO:0000313" key="3">
    <source>
        <dbReference type="EMBL" id="KAF5312253.1"/>
    </source>
</evidence>
<dbReference type="AlphaFoldDB" id="A0A8H5EUB5"/>
<evidence type="ECO:0000256" key="2">
    <source>
        <dbReference type="SAM" id="SignalP"/>
    </source>
</evidence>
<feature type="compositionally biased region" description="Low complexity" evidence="1">
    <location>
        <begin position="27"/>
        <end position="50"/>
    </location>
</feature>
<keyword evidence="2" id="KW-0732">Signal</keyword>
<keyword evidence="4" id="KW-1185">Reference proteome</keyword>
<dbReference type="PROSITE" id="PS51257">
    <property type="entry name" value="PROKAR_LIPOPROTEIN"/>
    <property type="match status" value="1"/>
</dbReference>
<feature type="chain" id="PRO_5034396637" evidence="2">
    <location>
        <begin position="25"/>
        <end position="209"/>
    </location>
</feature>
<feature type="compositionally biased region" description="Low complexity" evidence="1">
    <location>
        <begin position="151"/>
        <end position="196"/>
    </location>
</feature>
<organism evidence="3 4">
    <name type="scientific">Psilocybe cf. subviscida</name>
    <dbReference type="NCBI Taxonomy" id="2480587"/>
    <lineage>
        <taxon>Eukaryota</taxon>
        <taxon>Fungi</taxon>
        <taxon>Dikarya</taxon>
        <taxon>Basidiomycota</taxon>
        <taxon>Agaricomycotina</taxon>
        <taxon>Agaricomycetes</taxon>
        <taxon>Agaricomycetidae</taxon>
        <taxon>Agaricales</taxon>
        <taxon>Agaricineae</taxon>
        <taxon>Strophariaceae</taxon>
        <taxon>Psilocybe</taxon>
    </lineage>
</organism>
<evidence type="ECO:0000313" key="4">
    <source>
        <dbReference type="Proteomes" id="UP000567179"/>
    </source>
</evidence>
<protein>
    <submittedName>
        <fullName evidence="3">Uncharacterized protein</fullName>
    </submittedName>
</protein>
<comment type="caution">
    <text evidence="3">The sequence shown here is derived from an EMBL/GenBank/DDBJ whole genome shotgun (WGS) entry which is preliminary data.</text>
</comment>
<evidence type="ECO:0000256" key="1">
    <source>
        <dbReference type="SAM" id="MobiDB-lite"/>
    </source>
</evidence>
<dbReference type="Proteomes" id="UP000567179">
    <property type="component" value="Unassembled WGS sequence"/>
</dbReference>
<feature type="signal peptide" evidence="2">
    <location>
        <begin position="1"/>
        <end position="24"/>
    </location>
</feature>
<dbReference type="EMBL" id="JAACJJ010000056">
    <property type="protein sequence ID" value="KAF5312253.1"/>
    <property type="molecule type" value="Genomic_DNA"/>
</dbReference>
<accession>A0A8H5EUB5</accession>
<gene>
    <name evidence="3" type="ORF">D9619_002766</name>
</gene>
<feature type="region of interest" description="Disordered" evidence="1">
    <location>
        <begin position="145"/>
        <end position="209"/>
    </location>
</feature>
<reference evidence="3 4" key="1">
    <citation type="journal article" date="2020" name="ISME J.">
        <title>Uncovering the hidden diversity of litter-decomposition mechanisms in mushroom-forming fungi.</title>
        <authorList>
            <person name="Floudas D."/>
            <person name="Bentzer J."/>
            <person name="Ahren D."/>
            <person name="Johansson T."/>
            <person name="Persson P."/>
            <person name="Tunlid A."/>
        </authorList>
    </citation>
    <scope>NUCLEOTIDE SEQUENCE [LARGE SCALE GENOMIC DNA]</scope>
    <source>
        <strain evidence="3 4">CBS 101986</strain>
    </source>
</reference>
<feature type="region of interest" description="Disordered" evidence="1">
    <location>
        <begin position="27"/>
        <end position="57"/>
    </location>
</feature>
<name>A0A8H5EUB5_9AGAR</name>
<sequence>MKLPASSSIFLATLAISSSSSCLAAPTGDTSTSHAITSSSSTSHLDGASSEGHVQPRSEEYANIEARGGVFEGVKAIASGLPVVGPLLGHLLEVNNPSPQDLAALQAAADEVTRAIGTVGNTLNSTLPAPIGNTAGQVISHAPAPIAGALSDDPNGAAGGASASAAPPSQTASAAAADAPSSAAQPSGSASPSTSPSGPPNTPALPVNV</sequence>
<proteinExistence type="predicted"/>